<sequence length="93" mass="11034">MVCFFIDYGSNSFWIGLPFKTLITILKDFIPLKLCIASLENLQLSHPLSIFIALFFPPSNNFQFPVRPMIFQIRKKRFRKHLRLIWNSSFPKV</sequence>
<dbReference type="AlphaFoldDB" id="A0A0J7IXF6"/>
<evidence type="ECO:0000313" key="1">
    <source>
        <dbReference type="EMBL" id="KMQ70953.1"/>
    </source>
</evidence>
<accession>A0A0J7IXF6</accession>
<keyword evidence="2" id="KW-1185">Reference proteome</keyword>
<dbReference type="EMBL" id="LFNG01000012">
    <property type="protein sequence ID" value="KMQ70953.1"/>
    <property type="molecule type" value="Genomic_DNA"/>
</dbReference>
<dbReference type="Proteomes" id="UP000035900">
    <property type="component" value="Unassembled WGS sequence"/>
</dbReference>
<proteinExistence type="predicted"/>
<organism evidence="1 2">
    <name type="scientific">Chryseobacterium koreense CCUG 49689</name>
    <dbReference type="NCBI Taxonomy" id="1304281"/>
    <lineage>
        <taxon>Bacteria</taxon>
        <taxon>Pseudomonadati</taxon>
        <taxon>Bacteroidota</taxon>
        <taxon>Flavobacteriia</taxon>
        <taxon>Flavobacteriales</taxon>
        <taxon>Weeksellaceae</taxon>
        <taxon>Chryseobacterium group</taxon>
        <taxon>Chryseobacterium</taxon>
    </lineage>
</organism>
<comment type="caution">
    <text evidence="1">The sequence shown here is derived from an EMBL/GenBank/DDBJ whole genome shotgun (WGS) entry which is preliminary data.</text>
</comment>
<evidence type="ECO:0000313" key="2">
    <source>
        <dbReference type="Proteomes" id="UP000035900"/>
    </source>
</evidence>
<reference evidence="1 2" key="1">
    <citation type="journal article" date="2004" name="Int. J. Syst. Evol. Microbiol.">
        <title>Kaistella koreensis gen. nov., sp. nov., a novel member of the Chryseobacterium-Bergeyella-Riemerella branch.</title>
        <authorList>
            <person name="Kim M.K."/>
            <person name="Im W.T."/>
            <person name="Shin Y.K."/>
            <person name="Lim J.H."/>
            <person name="Kim S.H."/>
            <person name="Lee B.C."/>
            <person name="Park M.Y."/>
            <person name="Lee K.Y."/>
            <person name="Lee S.T."/>
        </authorList>
    </citation>
    <scope>NUCLEOTIDE SEQUENCE [LARGE SCALE GENOMIC DNA]</scope>
    <source>
        <strain evidence="1 2">CCUG 49689</strain>
    </source>
</reference>
<dbReference type="PATRIC" id="fig|1304281.5.peg.2177"/>
<protein>
    <submittedName>
        <fullName evidence="1">Uncharacterized protein</fullName>
    </submittedName>
</protein>
<dbReference type="STRING" id="1304281.ACM44_10115"/>
<gene>
    <name evidence="1" type="ORF">ACM44_10115</name>
</gene>
<name>A0A0J7IXF6_9FLAO</name>